<dbReference type="RefSeq" id="WP_105532999.1">
    <property type="nucleotide sequence ID" value="NZ_PUGF01000016.1"/>
</dbReference>
<dbReference type="Pfam" id="PF11185">
    <property type="entry name" value="DUF2971"/>
    <property type="match status" value="1"/>
</dbReference>
<accession>A0A2S9GWM3</accession>
<sequence length="266" mass="31562">MTNEINISHMLPKLLYKYRKDDDRSWDALKNCKIYFSNRNGFNDLLDSRLELVTPTIPELELLDLQNRITVFGQRSQFPQFVIKKKVTLAGQKILDTYRQMVENLLDSYQFYCLCAIGDSIAMWSYYADDHKGFCIEFNTTVIRGDQVQYKIGQPKIKLIDHLKNQNDQEIGKAVWEGLRTKELKWDHEEEYRLQPSNEMKKLHTKVNADTSFAIYQPEWVESIIFGYKMSEERRQFFIQNYPHKVKFKHFVRNGITLAVEDLPQV</sequence>
<proteinExistence type="predicted"/>
<protein>
    <recommendedName>
        <fullName evidence="3">DUF2971 domain-containing protein</fullName>
    </recommendedName>
</protein>
<dbReference type="AlphaFoldDB" id="A0A2S9GWM3"/>
<organism evidence="1 2">
    <name type="scientific">Solimicrobium silvestre</name>
    <dbReference type="NCBI Taxonomy" id="2099400"/>
    <lineage>
        <taxon>Bacteria</taxon>
        <taxon>Pseudomonadati</taxon>
        <taxon>Pseudomonadota</taxon>
        <taxon>Betaproteobacteria</taxon>
        <taxon>Burkholderiales</taxon>
        <taxon>Oxalobacteraceae</taxon>
        <taxon>Solimicrobium</taxon>
    </lineage>
</organism>
<evidence type="ECO:0008006" key="3">
    <source>
        <dbReference type="Google" id="ProtNLM"/>
    </source>
</evidence>
<evidence type="ECO:0000313" key="1">
    <source>
        <dbReference type="EMBL" id="PRC92123.1"/>
    </source>
</evidence>
<keyword evidence="2" id="KW-1185">Reference proteome</keyword>
<dbReference type="EMBL" id="PUGF01000016">
    <property type="protein sequence ID" value="PRC92123.1"/>
    <property type="molecule type" value="Genomic_DNA"/>
</dbReference>
<evidence type="ECO:0000313" key="2">
    <source>
        <dbReference type="Proteomes" id="UP000237839"/>
    </source>
</evidence>
<reference evidence="1 2" key="1">
    <citation type="submission" date="2018-02" db="EMBL/GenBank/DDBJ databases">
        <title>Solimicrobium silvestre gen. nov., sp. nov., isolated from alpine forest soil.</title>
        <authorList>
            <person name="Margesin R."/>
            <person name="Albuquerque L."/>
            <person name="Zhang D.-C."/>
            <person name="Froufe H.J.C."/>
            <person name="Severino R."/>
            <person name="Roxo I."/>
            <person name="Egas C."/>
            <person name="Da Costa M.S."/>
        </authorList>
    </citation>
    <scope>NUCLEOTIDE SEQUENCE [LARGE SCALE GENOMIC DNA]</scope>
    <source>
        <strain evidence="1 2">S20-91</strain>
    </source>
</reference>
<dbReference type="OrthoDB" id="4119964at2"/>
<dbReference type="InterPro" id="IPR021352">
    <property type="entry name" value="DUF2971"/>
</dbReference>
<gene>
    <name evidence="1" type="ORF">S2091_3258</name>
</gene>
<name>A0A2S9GWM3_9BURK</name>
<comment type="caution">
    <text evidence="1">The sequence shown here is derived from an EMBL/GenBank/DDBJ whole genome shotgun (WGS) entry which is preliminary data.</text>
</comment>
<dbReference type="Proteomes" id="UP000237839">
    <property type="component" value="Unassembled WGS sequence"/>
</dbReference>